<reference evidence="2 3" key="1">
    <citation type="journal article" date="2021" name="Elife">
        <title>Chloroplast acquisition without the gene transfer in kleptoplastic sea slugs, Plakobranchus ocellatus.</title>
        <authorList>
            <person name="Maeda T."/>
            <person name="Takahashi S."/>
            <person name="Yoshida T."/>
            <person name="Shimamura S."/>
            <person name="Takaki Y."/>
            <person name="Nagai Y."/>
            <person name="Toyoda A."/>
            <person name="Suzuki Y."/>
            <person name="Arimoto A."/>
            <person name="Ishii H."/>
            <person name="Satoh N."/>
            <person name="Nishiyama T."/>
            <person name="Hasebe M."/>
            <person name="Maruyama T."/>
            <person name="Minagawa J."/>
            <person name="Obokata J."/>
            <person name="Shigenobu S."/>
        </authorList>
    </citation>
    <scope>NUCLEOTIDE SEQUENCE [LARGE SCALE GENOMIC DNA]</scope>
</reference>
<name>A0AAV3Z383_9GAST</name>
<keyword evidence="1" id="KW-0472">Membrane</keyword>
<evidence type="ECO:0000313" key="3">
    <source>
        <dbReference type="Proteomes" id="UP000735302"/>
    </source>
</evidence>
<evidence type="ECO:0000313" key="2">
    <source>
        <dbReference type="EMBL" id="GFN89758.1"/>
    </source>
</evidence>
<dbReference type="EMBL" id="BLXT01001947">
    <property type="protein sequence ID" value="GFN89758.1"/>
    <property type="molecule type" value="Genomic_DNA"/>
</dbReference>
<gene>
    <name evidence="2" type="ORF">PoB_001626400</name>
</gene>
<comment type="caution">
    <text evidence="2">The sequence shown here is derived from an EMBL/GenBank/DDBJ whole genome shotgun (WGS) entry which is preliminary data.</text>
</comment>
<accession>A0AAV3Z383</accession>
<feature type="transmembrane region" description="Helical" evidence="1">
    <location>
        <begin position="14"/>
        <end position="32"/>
    </location>
</feature>
<protein>
    <submittedName>
        <fullName evidence="2">Uncharacterized protein</fullName>
    </submittedName>
</protein>
<keyword evidence="1" id="KW-0812">Transmembrane</keyword>
<proteinExistence type="predicted"/>
<keyword evidence="3" id="KW-1185">Reference proteome</keyword>
<dbReference type="AlphaFoldDB" id="A0AAV3Z383"/>
<dbReference type="Proteomes" id="UP000735302">
    <property type="component" value="Unassembled WGS sequence"/>
</dbReference>
<sequence length="139" mass="14974">MSKGSLCCLSADHFTILVILLSTIVISGLAGPRLSLEASDAMDHAFFGGQLRSDTLPLAACNPDYEAHYLNCVMTLPNSDAASRDLSAHALQAMDELTAHYHTTLSSICFRPRDAKLTNSAMMGNRTLSGLSDFYSSAW</sequence>
<organism evidence="2 3">
    <name type="scientific">Plakobranchus ocellatus</name>
    <dbReference type="NCBI Taxonomy" id="259542"/>
    <lineage>
        <taxon>Eukaryota</taxon>
        <taxon>Metazoa</taxon>
        <taxon>Spiralia</taxon>
        <taxon>Lophotrochozoa</taxon>
        <taxon>Mollusca</taxon>
        <taxon>Gastropoda</taxon>
        <taxon>Heterobranchia</taxon>
        <taxon>Euthyneura</taxon>
        <taxon>Panpulmonata</taxon>
        <taxon>Sacoglossa</taxon>
        <taxon>Placobranchoidea</taxon>
        <taxon>Plakobranchidae</taxon>
        <taxon>Plakobranchus</taxon>
    </lineage>
</organism>
<evidence type="ECO:0000256" key="1">
    <source>
        <dbReference type="SAM" id="Phobius"/>
    </source>
</evidence>
<keyword evidence="1" id="KW-1133">Transmembrane helix</keyword>